<protein>
    <submittedName>
        <fullName evidence="2">YveK family protein</fullName>
    </submittedName>
</protein>
<keyword evidence="3" id="KW-1185">Reference proteome</keyword>
<dbReference type="InterPro" id="IPR050445">
    <property type="entry name" value="Bact_polysacc_biosynth/exp"/>
</dbReference>
<evidence type="ECO:0000313" key="3">
    <source>
        <dbReference type="Proteomes" id="UP001589783"/>
    </source>
</evidence>
<reference evidence="2 3" key="1">
    <citation type="submission" date="2024-09" db="EMBL/GenBank/DDBJ databases">
        <authorList>
            <person name="Sun Q."/>
            <person name="Mori K."/>
        </authorList>
    </citation>
    <scope>NUCLEOTIDE SEQUENCE [LARGE SCALE GENOMIC DNA]</scope>
    <source>
        <strain evidence="2 3">CCM 7957</strain>
    </source>
</reference>
<feature type="region of interest" description="Disordered" evidence="1">
    <location>
        <begin position="386"/>
        <end position="412"/>
    </location>
</feature>
<dbReference type="PANTHER" id="PTHR32309:SF31">
    <property type="entry name" value="CAPSULAR EXOPOLYSACCHARIDE FAMILY"/>
    <property type="match status" value="1"/>
</dbReference>
<sequence length="412" mass="42885">MTFSHWRMRVRRWRPIVALAVLGALLGLAAGAVVSAAWPRTYVAQARVMMATPEWNDSTATAGGGGDQTATTYGDQFTQQRMPTYQELVGTARVLTPAAADVGLTPERLGARISSRLVPDTVLLEVTARETNPQRAADEANAVARRLVESIEDLERSTPNAVSPIQPVLVNGATAPARASSPHIGAVLASGAALGLALALTVEVLRRRGRARLDFADGGPRLGGLPVLGVLGLDEDADAECRARVARDRGESTVRVLALVPVDSGPDATTAASRLAAAFADIGSRVCVIDDAESARTPGYYGSAVFRSRLRAAADDYDEVLVATRPVGRGASALDVGRAASATLLLAAPDCADAELTAAQADLAACGIEPLGVLLVERAARRGGGDDGIAAVRAGPPGRNAEQHEKREATWN</sequence>
<feature type="compositionally biased region" description="Basic and acidic residues" evidence="1">
    <location>
        <begin position="401"/>
        <end position="412"/>
    </location>
</feature>
<evidence type="ECO:0000313" key="2">
    <source>
        <dbReference type="EMBL" id="MFC0313946.1"/>
    </source>
</evidence>
<evidence type="ECO:0000256" key="1">
    <source>
        <dbReference type="SAM" id="MobiDB-lite"/>
    </source>
</evidence>
<comment type="caution">
    <text evidence="2">The sequence shown here is derived from an EMBL/GenBank/DDBJ whole genome shotgun (WGS) entry which is preliminary data.</text>
</comment>
<dbReference type="Proteomes" id="UP001589783">
    <property type="component" value="Unassembled WGS sequence"/>
</dbReference>
<organism evidence="2 3">
    <name type="scientific">Gordonia phosphorivorans</name>
    <dbReference type="NCBI Taxonomy" id="1056982"/>
    <lineage>
        <taxon>Bacteria</taxon>
        <taxon>Bacillati</taxon>
        <taxon>Actinomycetota</taxon>
        <taxon>Actinomycetes</taxon>
        <taxon>Mycobacteriales</taxon>
        <taxon>Gordoniaceae</taxon>
        <taxon>Gordonia</taxon>
    </lineage>
</organism>
<gene>
    <name evidence="2" type="ORF">ACFFJD_03640</name>
</gene>
<name>A0ABV6H5C6_9ACTN</name>
<proteinExistence type="predicted"/>
<dbReference type="PANTHER" id="PTHR32309">
    <property type="entry name" value="TYROSINE-PROTEIN KINASE"/>
    <property type="match status" value="1"/>
</dbReference>
<accession>A0ABV6H5C6</accession>
<dbReference type="EMBL" id="JBHLWV010000012">
    <property type="protein sequence ID" value="MFC0313946.1"/>
    <property type="molecule type" value="Genomic_DNA"/>
</dbReference>
<dbReference type="RefSeq" id="WP_382361083.1">
    <property type="nucleotide sequence ID" value="NZ_JBHLWV010000012.1"/>
</dbReference>